<feature type="chain" id="PRO_5046976571" description="DUF4410 domain-containing protein" evidence="1">
    <location>
        <begin position="28"/>
        <end position="201"/>
    </location>
</feature>
<evidence type="ECO:0000313" key="2">
    <source>
        <dbReference type="EMBL" id="MBQ0933962.1"/>
    </source>
</evidence>
<name>A0ABS5DS83_9BURK</name>
<evidence type="ECO:0000313" key="3">
    <source>
        <dbReference type="Proteomes" id="UP000672097"/>
    </source>
</evidence>
<reference evidence="2 3" key="1">
    <citation type="submission" date="2021-04" db="EMBL/GenBank/DDBJ databases">
        <title>The genome sequence of type strain Ideonella paludis KCTC 32238.</title>
        <authorList>
            <person name="Liu Y."/>
        </authorList>
    </citation>
    <scope>NUCLEOTIDE SEQUENCE [LARGE SCALE GENOMIC DNA]</scope>
    <source>
        <strain evidence="2 3">KCTC 32238</strain>
    </source>
</reference>
<gene>
    <name evidence="2" type="ORF">KAK11_01390</name>
</gene>
<organism evidence="2 3">
    <name type="scientific">Ideonella paludis</name>
    <dbReference type="NCBI Taxonomy" id="1233411"/>
    <lineage>
        <taxon>Bacteria</taxon>
        <taxon>Pseudomonadati</taxon>
        <taxon>Pseudomonadota</taxon>
        <taxon>Betaproteobacteria</taxon>
        <taxon>Burkholderiales</taxon>
        <taxon>Sphaerotilaceae</taxon>
        <taxon>Ideonella</taxon>
    </lineage>
</organism>
<accession>A0ABS5DS83</accession>
<dbReference type="EMBL" id="JAGQDG010000001">
    <property type="protein sequence ID" value="MBQ0933962.1"/>
    <property type="molecule type" value="Genomic_DNA"/>
</dbReference>
<dbReference type="PROSITE" id="PS51318">
    <property type="entry name" value="TAT"/>
    <property type="match status" value="1"/>
</dbReference>
<evidence type="ECO:0008006" key="4">
    <source>
        <dbReference type="Google" id="ProtNLM"/>
    </source>
</evidence>
<keyword evidence="1" id="KW-0732">Signal</keyword>
<comment type="caution">
    <text evidence="2">The sequence shown here is derived from an EMBL/GenBank/DDBJ whole genome shotgun (WGS) entry which is preliminary data.</text>
</comment>
<keyword evidence="3" id="KW-1185">Reference proteome</keyword>
<dbReference type="Proteomes" id="UP000672097">
    <property type="component" value="Unassembled WGS sequence"/>
</dbReference>
<evidence type="ECO:0000256" key="1">
    <source>
        <dbReference type="SAM" id="SignalP"/>
    </source>
</evidence>
<dbReference type="InterPro" id="IPR006311">
    <property type="entry name" value="TAT_signal"/>
</dbReference>
<feature type="signal peptide" evidence="1">
    <location>
        <begin position="1"/>
        <end position="27"/>
    </location>
</feature>
<sequence length="201" mass="21525">MFKNTNSRRLWLAMAATLALGSAGLTTGCATHVKATALTNPPPAEVFSAFGRIEVKRLRATKPLSEPGLAKIQENLDKDLRASLEAWNKRPENGRTLVIEPIVEELEFKHGAQRVLLGPLAGSSGVLMRLKITDNQGRQVANPEFFQRADAMAAGWVMGVHDNIMLTRVANLASAYVISNYSHAHGGPTGADGKALGGGTR</sequence>
<dbReference type="RefSeq" id="WP_210805401.1">
    <property type="nucleotide sequence ID" value="NZ_JAGQDG010000001.1"/>
</dbReference>
<proteinExistence type="predicted"/>
<protein>
    <recommendedName>
        <fullName evidence="4">DUF4410 domain-containing protein</fullName>
    </recommendedName>
</protein>
<dbReference type="PROSITE" id="PS51257">
    <property type="entry name" value="PROKAR_LIPOPROTEIN"/>
    <property type="match status" value="1"/>
</dbReference>